<dbReference type="SUPFAM" id="SSF48452">
    <property type="entry name" value="TPR-like"/>
    <property type="match status" value="3"/>
</dbReference>
<dbReference type="PANTHER" id="PTHR44858:SF1">
    <property type="entry name" value="UDP-N-ACETYLGLUCOSAMINE--PEPTIDE N-ACETYLGLUCOSAMINYLTRANSFERASE SPINDLY-RELATED"/>
    <property type="match status" value="1"/>
</dbReference>
<feature type="repeat" description="TPR" evidence="3">
    <location>
        <begin position="463"/>
        <end position="496"/>
    </location>
</feature>
<keyword evidence="6" id="KW-0723">Serine/threonine-protein kinase</keyword>
<dbReference type="AlphaFoldDB" id="B7KCW5"/>
<feature type="repeat" description="TPR" evidence="3">
    <location>
        <begin position="429"/>
        <end position="462"/>
    </location>
</feature>
<dbReference type="GO" id="GO:0009279">
    <property type="term" value="C:cell outer membrane"/>
    <property type="evidence" value="ECO:0007669"/>
    <property type="project" value="TreeGrafter"/>
</dbReference>
<keyword evidence="1" id="KW-0677">Repeat</keyword>
<dbReference type="Pfam" id="PF00515">
    <property type="entry name" value="TPR_1"/>
    <property type="match status" value="3"/>
</dbReference>
<sequence>MSHGTAHRSHNSVKSLAQVKMDTNIPSLIMELASGKILSQRYYIVRQLGQGGFGKTFLAEDHHVPDHPKCVVKQLKPQGNEPEILVAARRLFATEAKTLYQLGHHPQIPSLLAYFEENQEFYLVQEYIEGHILAKEINATHYQRTEKQVIQLLQEILEILAFIQQKNVIHRDVNPYNIIRRKRDGKLVLIDFGAVKQLTTQVVRQGKTVATIAVGTPGYFPSEQSQGYPKFSSDIYAVGIIGLQALTGYSYEQFPTHGDSGEISWHHLASVSPKFRSVLDKMVRYDYRERYPSAQEALQAIQELNNFYLKEPEKTVTPSAIKIKSSPSNFQLVKLLIPLAIIGLGAAGFLGVDYWLTLNNATKMYNKGNTLYQLQRYQDALQAYEASLDTNPNNPPTWKGKGDALQALKRYQNALEAYDEAIQLQPNYWQAWMERAEVLEKLGKNSEAIYSYEKVIDFTPNEWQAWQNLGEIQVKLQDYATALVSLNKSLQINPDDEWSWYQKGFALQNLKNYEEAIKSYEKAVKINPSFSQAWYQKGNSYMNLEKYSQAGESYRQAVQFQPDLYQAWYSQGIALNRLNRYREALKAFEEGTQIQPNSFEAWYQKAWTLQTLNRYGEAVEAYNTATRLNPKNPQAWYNKGNSLYLLEDYQQAIAAYQQVISLDKDFYPAWKSLGNSFFKLKRYSEAIKAYDQTLRYKSDDRQVLASKAEAQRLLTLETPKTPEDPLKTSS</sequence>
<dbReference type="Gene3D" id="3.30.200.20">
    <property type="entry name" value="Phosphorylase Kinase, domain 1"/>
    <property type="match status" value="1"/>
</dbReference>
<dbReference type="STRING" id="65393.PCC7424_4726"/>
<dbReference type="InterPro" id="IPR011990">
    <property type="entry name" value="TPR-like_helical_dom_sf"/>
</dbReference>
<evidence type="ECO:0000256" key="4">
    <source>
        <dbReference type="PROSITE-ProRule" id="PRU10141"/>
    </source>
</evidence>
<dbReference type="PROSITE" id="PS50005">
    <property type="entry name" value="TPR"/>
    <property type="match status" value="10"/>
</dbReference>
<dbReference type="Proteomes" id="UP000002384">
    <property type="component" value="Chromosome"/>
</dbReference>
<evidence type="ECO:0000313" key="7">
    <source>
        <dbReference type="Proteomes" id="UP000002384"/>
    </source>
</evidence>
<evidence type="ECO:0000256" key="2">
    <source>
        <dbReference type="ARBA" id="ARBA00022803"/>
    </source>
</evidence>
<dbReference type="eggNOG" id="COG0515">
    <property type="taxonomic scope" value="Bacteria"/>
</dbReference>
<dbReference type="SUPFAM" id="SSF56112">
    <property type="entry name" value="Protein kinase-like (PK-like)"/>
    <property type="match status" value="1"/>
</dbReference>
<accession>B7KCW5</accession>
<dbReference type="InterPro" id="IPR050498">
    <property type="entry name" value="Ycf3"/>
</dbReference>
<keyword evidence="6" id="KW-0808">Transferase</keyword>
<dbReference type="Pfam" id="PF13181">
    <property type="entry name" value="TPR_8"/>
    <property type="match status" value="3"/>
</dbReference>
<dbReference type="KEGG" id="cyc:PCC7424_4726"/>
<gene>
    <name evidence="6" type="ordered locus">PCC7424_4726</name>
</gene>
<dbReference type="Gene3D" id="1.25.40.10">
    <property type="entry name" value="Tetratricopeptide repeat domain"/>
    <property type="match status" value="5"/>
</dbReference>
<dbReference type="CDD" id="cd14014">
    <property type="entry name" value="STKc_PknB_like"/>
    <property type="match status" value="1"/>
</dbReference>
<keyword evidence="4" id="KW-0547">Nucleotide-binding</keyword>
<feature type="repeat" description="TPR" evidence="3">
    <location>
        <begin position="361"/>
        <end position="394"/>
    </location>
</feature>
<dbReference type="InterPro" id="IPR017441">
    <property type="entry name" value="Protein_kinase_ATP_BS"/>
</dbReference>
<dbReference type="PANTHER" id="PTHR44858">
    <property type="entry name" value="TETRATRICOPEPTIDE REPEAT PROTEIN 6"/>
    <property type="match status" value="1"/>
</dbReference>
<dbReference type="SMART" id="SM00028">
    <property type="entry name" value="TPR"/>
    <property type="match status" value="10"/>
</dbReference>
<evidence type="ECO:0000256" key="1">
    <source>
        <dbReference type="ARBA" id="ARBA00022737"/>
    </source>
</evidence>
<protein>
    <submittedName>
        <fullName evidence="6">Serine/threonine protein kinase with TPR repeats</fullName>
    </submittedName>
</protein>
<dbReference type="EMBL" id="CP001291">
    <property type="protein sequence ID" value="ACK73086.1"/>
    <property type="molecule type" value="Genomic_DNA"/>
</dbReference>
<feature type="domain" description="Protein kinase" evidence="5">
    <location>
        <begin position="42"/>
        <end position="308"/>
    </location>
</feature>
<dbReference type="InterPro" id="IPR000719">
    <property type="entry name" value="Prot_kinase_dom"/>
</dbReference>
<feature type="repeat" description="TPR" evidence="3">
    <location>
        <begin position="633"/>
        <end position="666"/>
    </location>
</feature>
<evidence type="ECO:0000313" key="6">
    <source>
        <dbReference type="EMBL" id="ACK73086.1"/>
    </source>
</evidence>
<dbReference type="GO" id="GO:0005524">
    <property type="term" value="F:ATP binding"/>
    <property type="evidence" value="ECO:0007669"/>
    <property type="project" value="UniProtKB-UniRule"/>
</dbReference>
<reference evidence="7" key="1">
    <citation type="journal article" date="2011" name="MBio">
        <title>Novel metabolic attributes of the genus Cyanothece, comprising a group of unicellular nitrogen-fixing Cyanobacteria.</title>
        <authorList>
            <person name="Bandyopadhyay A."/>
            <person name="Elvitigala T."/>
            <person name="Welsh E."/>
            <person name="Stockel J."/>
            <person name="Liberton M."/>
            <person name="Min H."/>
            <person name="Sherman L.A."/>
            <person name="Pakrasi H.B."/>
        </authorList>
    </citation>
    <scope>NUCLEOTIDE SEQUENCE [LARGE SCALE GENOMIC DNA]</scope>
    <source>
        <strain evidence="7">PCC 7424</strain>
    </source>
</reference>
<organism evidence="6 7">
    <name type="scientific">Gloeothece citriformis (strain PCC 7424)</name>
    <name type="common">Cyanothece sp. (strain PCC 7424)</name>
    <dbReference type="NCBI Taxonomy" id="65393"/>
    <lineage>
        <taxon>Bacteria</taxon>
        <taxon>Bacillati</taxon>
        <taxon>Cyanobacteriota</taxon>
        <taxon>Cyanophyceae</taxon>
        <taxon>Oscillatoriophycideae</taxon>
        <taxon>Chroococcales</taxon>
        <taxon>Aphanothecaceae</taxon>
        <taxon>Gloeothece</taxon>
        <taxon>Gloeothece citriformis</taxon>
    </lineage>
</organism>
<dbReference type="eggNOG" id="COG0457">
    <property type="taxonomic scope" value="Bacteria"/>
</dbReference>
<feature type="binding site" evidence="4">
    <location>
        <position position="73"/>
    </location>
    <ligand>
        <name>ATP</name>
        <dbReference type="ChEBI" id="CHEBI:30616"/>
    </ligand>
</feature>
<dbReference type="HOGENOM" id="CLU_000288_135_5_3"/>
<feature type="repeat" description="TPR" evidence="3">
    <location>
        <begin position="531"/>
        <end position="564"/>
    </location>
</feature>
<proteinExistence type="predicted"/>
<keyword evidence="2 3" id="KW-0802">TPR repeat</keyword>
<feature type="repeat" description="TPR" evidence="3">
    <location>
        <begin position="667"/>
        <end position="700"/>
    </location>
</feature>
<dbReference type="GO" id="GO:0004674">
    <property type="term" value="F:protein serine/threonine kinase activity"/>
    <property type="evidence" value="ECO:0007669"/>
    <property type="project" value="UniProtKB-KW"/>
</dbReference>
<feature type="repeat" description="TPR" evidence="3">
    <location>
        <begin position="565"/>
        <end position="598"/>
    </location>
</feature>
<dbReference type="GO" id="GO:0046813">
    <property type="term" value="P:receptor-mediated virion attachment to host cell"/>
    <property type="evidence" value="ECO:0007669"/>
    <property type="project" value="TreeGrafter"/>
</dbReference>
<dbReference type="InterPro" id="IPR019734">
    <property type="entry name" value="TPR_rpt"/>
</dbReference>
<name>B7KCW5_GLOC7</name>
<keyword evidence="7" id="KW-1185">Reference proteome</keyword>
<dbReference type="Pfam" id="PF13432">
    <property type="entry name" value="TPR_16"/>
    <property type="match status" value="2"/>
</dbReference>
<feature type="repeat" description="TPR" evidence="3">
    <location>
        <begin position="599"/>
        <end position="632"/>
    </location>
</feature>
<keyword evidence="6" id="KW-0418">Kinase</keyword>
<dbReference type="Gene3D" id="1.10.510.10">
    <property type="entry name" value="Transferase(Phosphotransferase) domain 1"/>
    <property type="match status" value="1"/>
</dbReference>
<feature type="repeat" description="TPR" evidence="3">
    <location>
        <begin position="497"/>
        <end position="530"/>
    </location>
</feature>
<dbReference type="PROSITE" id="PS50293">
    <property type="entry name" value="TPR_REGION"/>
    <property type="match status" value="3"/>
</dbReference>
<dbReference type="PROSITE" id="PS50011">
    <property type="entry name" value="PROTEIN_KINASE_DOM"/>
    <property type="match status" value="1"/>
</dbReference>
<evidence type="ECO:0000259" key="5">
    <source>
        <dbReference type="PROSITE" id="PS50011"/>
    </source>
</evidence>
<dbReference type="InterPro" id="IPR011009">
    <property type="entry name" value="Kinase-like_dom_sf"/>
</dbReference>
<evidence type="ECO:0000256" key="3">
    <source>
        <dbReference type="PROSITE-ProRule" id="PRU00339"/>
    </source>
</evidence>
<feature type="repeat" description="TPR" evidence="3">
    <location>
        <begin position="395"/>
        <end position="428"/>
    </location>
</feature>
<keyword evidence="4" id="KW-0067">ATP-binding</keyword>
<dbReference type="Pfam" id="PF00069">
    <property type="entry name" value="Pkinase"/>
    <property type="match status" value="1"/>
</dbReference>
<dbReference type="PROSITE" id="PS00107">
    <property type="entry name" value="PROTEIN_KINASE_ATP"/>
    <property type="match status" value="1"/>
</dbReference>